<dbReference type="EMBL" id="JACICY010000001">
    <property type="protein sequence ID" value="MBB3858873.1"/>
    <property type="molecule type" value="Genomic_DNA"/>
</dbReference>
<proteinExistence type="predicted"/>
<sequence>MTLKTSLVIAGDTSGAVSALGSLDKSLAGAAAEAKRMEQAFAAADKQIEALAAAQARAAQETLKAKTAFNAGDISLQQYNARLLETKTGLSVFEAGHRNAVTALKQAQASLAGAKVSTGQAAAGYQNFGRQVQDVAVQIQGGANIGTIISQQGGQIADAVAQMGGRFAGLASFLAGPWGAALIVGTGLLVNLGIELYNSADAADANAKSLTDVKLATNGLSDAQSVLGSMFDLATGKIKAQNEMLRLNVTLTAIKLRAEASAERANSERTTNKFSQGNLGLSLGQKAAGALGIPVGGAVGRESQVRELVSDFRSGKVDSIGAAKRAAGLDFTGLSVSKSEFLQAISDGVSGPGKEKIANLIEKSLEKGQLDPTFREEKNGRNKRNNSAERERKAALAREEYGEGTAKKIADIRDQFSDLPTAVGRANNAMRDLDKISGDLARRPLTPNVKALVDEIGRAKAAINESLNRPFNDFLEQAREGAEIDKLLLAGRDDEARALQIVLGLQEKQGPLQQEQLDAVLATVRGERERSAVLRDQRALISANVAAVQDFRGALEGTVADALRGRFSIERVLSSIGNSFITITSKKLVENMFGDTLRQLEAQATGADKVDAAGTRIASSLDDGAKAVKSFADVVNTAIAAIRGSNGSSSATASLASVAGGAAGSVSDLFGKLTSGVAEKIAQNAGAMGSGGVPETSGDEIVVTANKSRKVDLSGTNGLLIDMVDRTLQQIGVRIPTVVTAGIKGALAKLEQSLPQALQGAFTGTAASRIFLGDKGTTGMIGSAIGGALGGKLGEQVLTKGLTAVGGKALGSLAGPLGSALGGVLGGLIGGAFKKTTSGGASIGLNAQGNAGVTGTAGNSADLKKTASGFGGTVVSALDQIAQALGADLGAFNVAIGKRSSGYIKVSASGNAAATTGKKVTSDIIYNGKDEGEAIMAALANAIGDGAIKGVSAAVQRALKSSTDVDKAVKEALKVQQVELAIGGIGAEMAKAFSDFERQAAERLKIARQYGFDVAKLEQVNAKDRLKLNEKLLKEQVGSLQDLIAEMTSGSLFEGSSVDQRAKLLDQISATRAQAAAGEEGAADKLAQLLQQLNSVSRDAFGTTGGFAADRSTILDVARETVAAANQRIADAQKATDPALAETNGQLDEANDQLSRLAALTGESVEYLRAMSNNLFFTGFGNLAATAGFR</sequence>
<dbReference type="RefSeq" id="WP_183611082.1">
    <property type="nucleotide sequence ID" value="NZ_JACICY010000001.1"/>
</dbReference>
<evidence type="ECO:0000256" key="2">
    <source>
        <dbReference type="SAM" id="MobiDB-lite"/>
    </source>
</evidence>
<organism evidence="4 5">
    <name type="scientific">Novosphingobium hassiacum</name>
    <dbReference type="NCBI Taxonomy" id="173676"/>
    <lineage>
        <taxon>Bacteria</taxon>
        <taxon>Pseudomonadati</taxon>
        <taxon>Pseudomonadota</taxon>
        <taxon>Alphaproteobacteria</taxon>
        <taxon>Sphingomonadales</taxon>
        <taxon>Sphingomonadaceae</taxon>
        <taxon>Novosphingobium</taxon>
    </lineage>
</organism>
<evidence type="ECO:0000259" key="3">
    <source>
        <dbReference type="Pfam" id="PF06791"/>
    </source>
</evidence>
<feature type="coiled-coil region" evidence="1">
    <location>
        <begin position="27"/>
        <end position="54"/>
    </location>
</feature>
<dbReference type="InterPro" id="IPR009628">
    <property type="entry name" value="Phage_tape_measure_N"/>
</dbReference>
<name>A0A7W6EU35_9SPHN</name>
<dbReference type="AlphaFoldDB" id="A0A7W6EU35"/>
<evidence type="ECO:0000313" key="4">
    <source>
        <dbReference type="EMBL" id="MBB3858873.1"/>
    </source>
</evidence>
<protein>
    <recommendedName>
        <fullName evidence="3">Bacteriophage tail tape measure N-terminal domain-containing protein</fullName>
    </recommendedName>
</protein>
<gene>
    <name evidence="4" type="ORF">GGQ88_000113</name>
</gene>
<feature type="coiled-coil region" evidence="1">
    <location>
        <begin position="1115"/>
        <end position="1160"/>
    </location>
</feature>
<feature type="domain" description="Bacteriophage tail tape measure N-terminal" evidence="3">
    <location>
        <begin position="114"/>
        <end position="212"/>
    </location>
</feature>
<keyword evidence="5" id="KW-1185">Reference proteome</keyword>
<comment type="caution">
    <text evidence="4">The sequence shown here is derived from an EMBL/GenBank/DDBJ whole genome shotgun (WGS) entry which is preliminary data.</text>
</comment>
<reference evidence="4 5" key="1">
    <citation type="submission" date="2020-08" db="EMBL/GenBank/DDBJ databases">
        <title>Genomic Encyclopedia of Type Strains, Phase IV (KMG-IV): sequencing the most valuable type-strain genomes for metagenomic binning, comparative biology and taxonomic classification.</title>
        <authorList>
            <person name="Goeker M."/>
        </authorList>
    </citation>
    <scope>NUCLEOTIDE SEQUENCE [LARGE SCALE GENOMIC DNA]</scope>
    <source>
        <strain evidence="4 5">DSM 14552</strain>
    </source>
</reference>
<accession>A0A7W6EU35</accession>
<keyword evidence="1" id="KW-0175">Coiled coil</keyword>
<dbReference type="Pfam" id="PF06791">
    <property type="entry name" value="TMP_2"/>
    <property type="match status" value="1"/>
</dbReference>
<evidence type="ECO:0000313" key="5">
    <source>
        <dbReference type="Proteomes" id="UP000562395"/>
    </source>
</evidence>
<feature type="region of interest" description="Disordered" evidence="2">
    <location>
        <begin position="368"/>
        <end position="399"/>
    </location>
</feature>
<dbReference type="Proteomes" id="UP000562395">
    <property type="component" value="Unassembled WGS sequence"/>
</dbReference>
<evidence type="ECO:0000256" key="1">
    <source>
        <dbReference type="SAM" id="Coils"/>
    </source>
</evidence>